<proteinExistence type="predicted"/>
<dbReference type="eggNOG" id="ENOG5032SGE">
    <property type="taxonomic scope" value="Bacteria"/>
</dbReference>
<evidence type="ECO:0000313" key="1">
    <source>
        <dbReference type="EMBL" id="KGF04770.1"/>
    </source>
</evidence>
<organism evidence="1 2">
    <name type="scientific">Anaerococcus lactolyticus S7-1-13</name>
    <dbReference type="NCBI Taxonomy" id="1284686"/>
    <lineage>
        <taxon>Bacteria</taxon>
        <taxon>Bacillati</taxon>
        <taxon>Bacillota</taxon>
        <taxon>Tissierellia</taxon>
        <taxon>Tissierellales</taxon>
        <taxon>Peptoniphilaceae</taxon>
        <taxon>Anaerococcus</taxon>
    </lineage>
</organism>
<gene>
    <name evidence="1" type="ORF">HMPREF1630_02905</name>
</gene>
<dbReference type="InterPro" id="IPR024523">
    <property type="entry name" value="DUF3793"/>
</dbReference>
<dbReference type="AlphaFoldDB" id="A0A095X3W9"/>
<dbReference type="EMBL" id="JRMW01000025">
    <property type="protein sequence ID" value="KGF04770.1"/>
    <property type="molecule type" value="Genomic_DNA"/>
</dbReference>
<comment type="caution">
    <text evidence="1">The sequence shown here is derived from an EMBL/GenBank/DDBJ whole genome shotgun (WGS) entry which is preliminary data.</text>
</comment>
<dbReference type="RefSeq" id="WP_004828083.1">
    <property type="nucleotide sequence ID" value="NZ_JRMW01000025.1"/>
</dbReference>
<accession>A0A095X3W9</accession>
<evidence type="ECO:0008006" key="3">
    <source>
        <dbReference type="Google" id="ProtNLM"/>
    </source>
</evidence>
<name>A0A095X3W9_9FIRM</name>
<dbReference type="Pfam" id="PF12672">
    <property type="entry name" value="DUF3793"/>
    <property type="match status" value="1"/>
</dbReference>
<reference evidence="1 2" key="1">
    <citation type="submission" date="2014-07" db="EMBL/GenBank/DDBJ databases">
        <authorList>
            <person name="McCorrison J."/>
            <person name="Sanka R."/>
            <person name="Torralba M."/>
            <person name="Gillis M."/>
            <person name="Haft D.H."/>
            <person name="Methe B."/>
            <person name="Sutton G."/>
            <person name="Nelson K.E."/>
        </authorList>
    </citation>
    <scope>NUCLEOTIDE SEQUENCE [LARGE SCALE GENOMIC DNA]</scope>
    <source>
        <strain evidence="1 2">S7-1-13</strain>
    </source>
</reference>
<evidence type="ECO:0000313" key="2">
    <source>
        <dbReference type="Proteomes" id="UP000029579"/>
    </source>
</evidence>
<protein>
    <recommendedName>
        <fullName evidence="3">Cell surface protein</fullName>
    </recommendedName>
</protein>
<dbReference type="Proteomes" id="UP000029579">
    <property type="component" value="Unassembled WGS sequence"/>
</dbReference>
<sequence>MNEFLLVNYASQTLANKKIANLFTFKNIKNINIQKMVSEWNEILNKKNMYVEILKTDQKTAQIFAYRPAKLSYVINQTKIKNLLSTLGYKTNDLDQCIRHLKYRFKKESFPHEIGIFLGYPYEDVVGFIENKGAKFLVNGYWKVYADKDQKIKLFDHYNKIKKSYKTIYKSHGDINRLCVG</sequence>
<dbReference type="OrthoDB" id="5393676at2"/>